<dbReference type="PANTHER" id="PTHR46825">
    <property type="entry name" value="D-ALANYL-D-ALANINE-CARBOXYPEPTIDASE/ENDOPEPTIDASE AMPH"/>
    <property type="match status" value="1"/>
</dbReference>
<proteinExistence type="predicted"/>
<evidence type="ECO:0000259" key="4">
    <source>
        <dbReference type="Pfam" id="PF11954"/>
    </source>
</evidence>
<dbReference type="RefSeq" id="WP_275108649.1">
    <property type="nucleotide sequence ID" value="NZ_JAKJSC010000001.1"/>
</dbReference>
<dbReference type="InterPro" id="IPR001466">
    <property type="entry name" value="Beta-lactam-related"/>
</dbReference>
<dbReference type="InterPro" id="IPR021860">
    <property type="entry name" value="Peptidase_S12_Pab87-rel_C"/>
</dbReference>
<keyword evidence="1" id="KW-0472">Membrane</keyword>
<evidence type="ECO:0000256" key="2">
    <source>
        <dbReference type="SAM" id="SignalP"/>
    </source>
</evidence>
<evidence type="ECO:0000256" key="1">
    <source>
        <dbReference type="SAM" id="Phobius"/>
    </source>
</evidence>
<feature type="domain" description="Peptidase S12 Pab87-related C-terminal" evidence="4">
    <location>
        <begin position="420"/>
        <end position="521"/>
    </location>
</feature>
<dbReference type="Gene3D" id="2.40.128.600">
    <property type="match status" value="1"/>
</dbReference>
<sequence>MSKTTKALSLFLILLISLFNLNTKAQGLSSNQIDSIVNKALDLFPMAGLAVSVVKDGKLIHAKGYGYASIESKEAIDENTLFAIASNSKAFTAAALAILVDEKKLNWMDKVVDHIPEFTMYNSYVRENFTVEDLLCHRSGLGLGAGDLMIFPDGGDYTIDDILKSFQHQKPVSGFRTKYDYDNMLYVVAGEIIHRISGKSWAEFVESRILKPLGMERSVGSQERLQGKNNIAFPHSSEHGDLVQVAPYASSLTDAAGGINSSVKDLSNWLLVQLNAGKYGKELENELFSEDRQREMWKAHTMMSFSARGSKRYQNHYKAYGLGWVIEDYKGYTIISHTGGLPGMLSKTLLIPELDLGLAVLTNTLPGGYTYFTLAQAIIDSYLGVEAMDWNAFASEKLKGTNTKVDSIVNAVWETVELAKPKKLDIEKYTGTFEDKWFGKMEVFEKDGKLMIKALRSPKLAGSMYFYKATTFAIKWDYRDMNCDAFATFNLDEEGKAISIKMKGISPNIDFSFDFQDLDLTRVKGNRNLCIYQQWYPFLLVLFVLILLRIRRIKNRRRVIG</sequence>
<keyword evidence="6" id="KW-1185">Reference proteome</keyword>
<dbReference type="Proteomes" id="UP001528920">
    <property type="component" value="Unassembled WGS sequence"/>
</dbReference>
<evidence type="ECO:0000313" key="6">
    <source>
        <dbReference type="Proteomes" id="UP001528920"/>
    </source>
</evidence>
<feature type="signal peptide" evidence="2">
    <location>
        <begin position="1"/>
        <end position="25"/>
    </location>
</feature>
<feature type="transmembrane region" description="Helical" evidence="1">
    <location>
        <begin position="534"/>
        <end position="550"/>
    </location>
</feature>
<dbReference type="Pfam" id="PF11954">
    <property type="entry name" value="DUF3471"/>
    <property type="match status" value="1"/>
</dbReference>
<feature type="domain" description="Beta-lactamase-related" evidence="3">
    <location>
        <begin position="47"/>
        <end position="367"/>
    </location>
</feature>
<gene>
    <name evidence="5" type="ORF">L3049_04750</name>
</gene>
<protein>
    <submittedName>
        <fullName evidence="5">Serine hydrolase</fullName>
    </submittedName>
</protein>
<dbReference type="InterPro" id="IPR050491">
    <property type="entry name" value="AmpC-like"/>
</dbReference>
<dbReference type="Gene3D" id="3.40.710.10">
    <property type="entry name" value="DD-peptidase/beta-lactamase superfamily"/>
    <property type="match status" value="1"/>
</dbReference>
<reference evidence="5 6" key="1">
    <citation type="submission" date="2022-01" db="EMBL/GenBank/DDBJ databases">
        <title>Labilibaculum sp. nov, a marine bacterium isolated from Antarctica.</title>
        <authorList>
            <person name="Dai W."/>
        </authorList>
    </citation>
    <scope>NUCLEOTIDE SEQUENCE [LARGE SCALE GENOMIC DNA]</scope>
    <source>
        <strain evidence="5 6">DW002</strain>
    </source>
</reference>
<dbReference type="PANTHER" id="PTHR46825:SF15">
    <property type="entry name" value="BETA-LACTAMASE-RELATED DOMAIN-CONTAINING PROTEIN"/>
    <property type="match status" value="1"/>
</dbReference>
<dbReference type="EMBL" id="JAKJSC010000001">
    <property type="protein sequence ID" value="MDE5417310.1"/>
    <property type="molecule type" value="Genomic_DNA"/>
</dbReference>
<keyword evidence="1" id="KW-0812">Transmembrane</keyword>
<dbReference type="InterPro" id="IPR012338">
    <property type="entry name" value="Beta-lactam/transpept-like"/>
</dbReference>
<dbReference type="Pfam" id="PF00144">
    <property type="entry name" value="Beta-lactamase"/>
    <property type="match status" value="1"/>
</dbReference>
<feature type="chain" id="PRO_5047452292" evidence="2">
    <location>
        <begin position="26"/>
        <end position="561"/>
    </location>
</feature>
<dbReference type="GO" id="GO:0016787">
    <property type="term" value="F:hydrolase activity"/>
    <property type="evidence" value="ECO:0007669"/>
    <property type="project" value="UniProtKB-KW"/>
</dbReference>
<keyword evidence="5" id="KW-0378">Hydrolase</keyword>
<keyword evidence="1" id="KW-1133">Transmembrane helix</keyword>
<dbReference type="SUPFAM" id="SSF56601">
    <property type="entry name" value="beta-lactamase/transpeptidase-like"/>
    <property type="match status" value="1"/>
</dbReference>
<comment type="caution">
    <text evidence="5">The sequence shown here is derived from an EMBL/GenBank/DDBJ whole genome shotgun (WGS) entry which is preliminary data.</text>
</comment>
<accession>A0ABT5VPE1</accession>
<evidence type="ECO:0000259" key="3">
    <source>
        <dbReference type="Pfam" id="PF00144"/>
    </source>
</evidence>
<evidence type="ECO:0000313" key="5">
    <source>
        <dbReference type="EMBL" id="MDE5417310.1"/>
    </source>
</evidence>
<name>A0ABT5VPE1_9BACT</name>
<keyword evidence="2" id="KW-0732">Signal</keyword>
<organism evidence="5 6">
    <name type="scientific">Paralabilibaculum antarcticum</name>
    <dbReference type="NCBI Taxonomy" id="2912572"/>
    <lineage>
        <taxon>Bacteria</taxon>
        <taxon>Pseudomonadati</taxon>
        <taxon>Bacteroidota</taxon>
        <taxon>Bacteroidia</taxon>
        <taxon>Marinilabiliales</taxon>
        <taxon>Marinifilaceae</taxon>
        <taxon>Paralabilibaculum</taxon>
    </lineage>
</organism>